<dbReference type="GO" id="GO:1902201">
    <property type="term" value="P:negative regulation of bacterial-type flagellum-dependent cell motility"/>
    <property type="evidence" value="ECO:0007669"/>
    <property type="project" value="TreeGrafter"/>
</dbReference>
<dbReference type="Pfam" id="PF01590">
    <property type="entry name" value="GAF"/>
    <property type="match status" value="1"/>
</dbReference>
<dbReference type="InterPro" id="IPR029016">
    <property type="entry name" value="GAF-like_dom_sf"/>
</dbReference>
<sequence length="627" mass="72562">MKLEEEKVYGAFKQKFFHWFLSYDDYENFSNVITELLLLLKQELMIKQAAFFVFDPLNKSFYPEAITKSEESHSLFCCPVLPGDIAAVVNDEQQTIQIHEDKKYTTAQIFLRLSEESIGVLQLVYDRHLFVSRKLLKKIKQDFFMLFQKFKMISQGLSDEKRYEQLHRFAAKIHSSMKIDDVLEEIINTLKQVYPSFTYYLLLSHDNYHCKYLPIKTLGFGESGENTAAMQAFLTGRIQLEDSISLRRSILYAPIKGAQGVYGVIEIMAPYIMEFPKREINFISLLANTAGSALENAKLYEQSRRLIADLQLINETMHQLNANLRLQDAIEFMVKQIKQSFDADEVGFFWFEGKKRKLLPGSTPFFQSRQSKKYIEFVEKKMKTEKDIVFVGDANHKIHASLSVTVYRSLMAAPMVQNEELKGVSIVLHREPYHFTFEMFKLLQSLMQHSALAFTNAILREELETLVVTDYLTKLYTRRYLDEQIKKSMLHDAFGTLILVDIDNFKQVNDTYGHQIGDDVLVQVANIIRANIRASDIGARWGGEELAVYLPKVSLASGISIAHRLAEKVREETHPPVTISCGISYWKKNHVEEAKDLFKRADEALYMAKRTGKNCVFVKDYVHQYKV</sequence>
<dbReference type="Pfam" id="PF00990">
    <property type="entry name" value="GGDEF"/>
    <property type="match status" value="1"/>
</dbReference>
<dbReference type="eggNOG" id="COG2203">
    <property type="taxonomic scope" value="Bacteria"/>
</dbReference>
<dbReference type="InterPro" id="IPR000160">
    <property type="entry name" value="GGDEF_dom"/>
</dbReference>
<protein>
    <submittedName>
        <fullName evidence="2">Diguanylate cyclase</fullName>
    </submittedName>
</protein>
<evidence type="ECO:0000313" key="2">
    <source>
        <dbReference type="EMBL" id="ACS25414.1"/>
    </source>
</evidence>
<dbReference type="GO" id="GO:0005886">
    <property type="term" value="C:plasma membrane"/>
    <property type="evidence" value="ECO:0007669"/>
    <property type="project" value="TreeGrafter"/>
</dbReference>
<dbReference type="OrthoDB" id="9759607at2"/>
<feature type="domain" description="GGDEF" evidence="1">
    <location>
        <begin position="493"/>
        <end position="621"/>
    </location>
</feature>
<dbReference type="NCBIfam" id="TIGR00254">
    <property type="entry name" value="GGDEF"/>
    <property type="match status" value="1"/>
</dbReference>
<dbReference type="EMBL" id="CP001638">
    <property type="protein sequence ID" value="ACS25414.1"/>
    <property type="molecule type" value="Genomic_DNA"/>
</dbReference>
<dbReference type="AlphaFoldDB" id="C5D698"/>
<dbReference type="SMART" id="SM00267">
    <property type="entry name" value="GGDEF"/>
    <property type="match status" value="1"/>
</dbReference>
<name>C5D698_GEOSW</name>
<accession>C5D698</accession>
<dbReference type="SUPFAM" id="SSF55073">
    <property type="entry name" value="Nucleotide cyclase"/>
    <property type="match status" value="1"/>
</dbReference>
<dbReference type="GO" id="GO:0043709">
    <property type="term" value="P:cell adhesion involved in single-species biofilm formation"/>
    <property type="evidence" value="ECO:0007669"/>
    <property type="project" value="TreeGrafter"/>
</dbReference>
<reference evidence="2" key="1">
    <citation type="submission" date="2009-06" db="EMBL/GenBank/DDBJ databases">
        <title>Complete sequence of chromosome of Geopacillus sp. WCH70.</title>
        <authorList>
            <consortium name="US DOE Joint Genome Institute"/>
            <person name="Lucas S."/>
            <person name="Copeland A."/>
            <person name="Lapidus A."/>
            <person name="Glavina del Rio T."/>
            <person name="Dalin E."/>
            <person name="Tice H."/>
            <person name="Bruce D."/>
            <person name="Goodwin L."/>
            <person name="Pitluck S."/>
            <person name="Chertkov O."/>
            <person name="Brettin T."/>
            <person name="Detter J.C."/>
            <person name="Han C."/>
            <person name="Larimer F."/>
            <person name="Land M."/>
            <person name="Hauser L."/>
            <person name="Kyrpides N."/>
            <person name="Mikhailova N."/>
            <person name="Brumm P."/>
            <person name="Mead D.A."/>
            <person name="Richardson P."/>
        </authorList>
    </citation>
    <scope>NUCLEOTIDE SEQUENCE [LARGE SCALE GENOMIC DNA]</scope>
    <source>
        <strain evidence="2">WCH70</strain>
    </source>
</reference>
<dbReference type="InterPro" id="IPR050469">
    <property type="entry name" value="Diguanylate_Cyclase"/>
</dbReference>
<dbReference type="GO" id="GO:0052621">
    <property type="term" value="F:diguanylate cyclase activity"/>
    <property type="evidence" value="ECO:0007669"/>
    <property type="project" value="TreeGrafter"/>
</dbReference>
<dbReference type="CDD" id="cd01949">
    <property type="entry name" value="GGDEF"/>
    <property type="match status" value="1"/>
</dbReference>
<dbReference type="InterPro" id="IPR003018">
    <property type="entry name" value="GAF"/>
</dbReference>
<dbReference type="STRING" id="471223.GWCH70_2723"/>
<organism evidence="2">
    <name type="scientific">Geobacillus sp. (strain WCH70)</name>
    <dbReference type="NCBI Taxonomy" id="471223"/>
    <lineage>
        <taxon>Bacteria</taxon>
        <taxon>Bacillati</taxon>
        <taxon>Bacillota</taxon>
        <taxon>Bacilli</taxon>
        <taxon>Bacillales</taxon>
        <taxon>Anoxybacillaceae</taxon>
        <taxon>Geobacillus</taxon>
    </lineage>
</organism>
<dbReference type="FunFam" id="3.30.70.270:FF:000001">
    <property type="entry name" value="Diguanylate cyclase domain protein"/>
    <property type="match status" value="1"/>
</dbReference>
<dbReference type="PANTHER" id="PTHR45138">
    <property type="entry name" value="REGULATORY COMPONENTS OF SENSORY TRANSDUCTION SYSTEM"/>
    <property type="match status" value="1"/>
</dbReference>
<dbReference type="InterPro" id="IPR043128">
    <property type="entry name" value="Rev_trsase/Diguanyl_cyclase"/>
</dbReference>
<dbReference type="KEGG" id="gwc:GWCH70_2723"/>
<dbReference type="HOGENOM" id="CLU_021081_2_0_9"/>
<evidence type="ECO:0000259" key="1">
    <source>
        <dbReference type="PROSITE" id="PS50887"/>
    </source>
</evidence>
<dbReference type="SUPFAM" id="SSF55781">
    <property type="entry name" value="GAF domain-like"/>
    <property type="match status" value="2"/>
</dbReference>
<proteinExistence type="predicted"/>
<dbReference type="InterPro" id="IPR029787">
    <property type="entry name" value="Nucleotide_cyclase"/>
</dbReference>
<dbReference type="Gene3D" id="3.30.450.40">
    <property type="match status" value="2"/>
</dbReference>
<gene>
    <name evidence="2" type="ordered locus">GWCH70_2723</name>
</gene>
<dbReference type="PANTHER" id="PTHR45138:SF9">
    <property type="entry name" value="DIGUANYLATE CYCLASE DGCM-RELATED"/>
    <property type="match status" value="1"/>
</dbReference>
<dbReference type="eggNOG" id="COG2199">
    <property type="taxonomic scope" value="Bacteria"/>
</dbReference>
<dbReference type="Gene3D" id="3.30.70.270">
    <property type="match status" value="1"/>
</dbReference>
<dbReference type="PROSITE" id="PS50887">
    <property type="entry name" value="GGDEF"/>
    <property type="match status" value="1"/>
</dbReference>